<feature type="compositionally biased region" description="Basic and acidic residues" evidence="4">
    <location>
        <begin position="1171"/>
        <end position="1180"/>
    </location>
</feature>
<name>A0AAV9XVC7_9CRYT</name>
<dbReference type="InterPro" id="IPR011011">
    <property type="entry name" value="Znf_FYVE_PHD"/>
</dbReference>
<dbReference type="Pfam" id="PF13832">
    <property type="entry name" value="zf-HC5HC2H_2"/>
    <property type="match status" value="1"/>
</dbReference>
<dbReference type="PANTHER" id="PTHR42264:SF6">
    <property type="entry name" value="TRANSMEMBRANE PROTEIN"/>
    <property type="match status" value="1"/>
</dbReference>
<dbReference type="SUPFAM" id="SSF57903">
    <property type="entry name" value="FYVE/PHD zinc finger"/>
    <property type="match status" value="2"/>
</dbReference>
<keyword evidence="1" id="KW-0479">Metal-binding</keyword>
<dbReference type="InterPro" id="IPR013083">
    <property type="entry name" value="Znf_RING/FYVE/PHD"/>
</dbReference>
<evidence type="ECO:0000313" key="7">
    <source>
        <dbReference type="Proteomes" id="UP001311799"/>
    </source>
</evidence>
<evidence type="ECO:0000256" key="1">
    <source>
        <dbReference type="ARBA" id="ARBA00022723"/>
    </source>
</evidence>
<comment type="caution">
    <text evidence="6">The sequence shown here is derived from an EMBL/GenBank/DDBJ whole genome shotgun (WGS) entry which is preliminary data.</text>
</comment>
<reference evidence="6 7" key="1">
    <citation type="submission" date="2023-10" db="EMBL/GenBank/DDBJ databases">
        <title>Comparative genomics analysis reveals potential genetic determinants of host preference in Cryptosporidium xiaoi.</title>
        <authorList>
            <person name="Xiao L."/>
            <person name="Li J."/>
        </authorList>
    </citation>
    <scope>NUCLEOTIDE SEQUENCE [LARGE SCALE GENOMIC DNA]</scope>
    <source>
        <strain evidence="6 7">52996</strain>
    </source>
</reference>
<keyword evidence="7" id="KW-1185">Reference proteome</keyword>
<dbReference type="Gene3D" id="3.30.40.10">
    <property type="entry name" value="Zinc/RING finger domain, C3HC4 (zinc finger)"/>
    <property type="match status" value="2"/>
</dbReference>
<dbReference type="Pfam" id="PF13771">
    <property type="entry name" value="zf-HC5HC2H"/>
    <property type="match status" value="1"/>
</dbReference>
<organism evidence="6 7">
    <name type="scientific">Cryptosporidium xiaoi</name>
    <dbReference type="NCBI Taxonomy" id="659607"/>
    <lineage>
        <taxon>Eukaryota</taxon>
        <taxon>Sar</taxon>
        <taxon>Alveolata</taxon>
        <taxon>Apicomplexa</taxon>
        <taxon>Conoidasida</taxon>
        <taxon>Coccidia</taxon>
        <taxon>Eucoccidiorida</taxon>
        <taxon>Eimeriorina</taxon>
        <taxon>Cryptosporidiidae</taxon>
        <taxon>Cryptosporidium</taxon>
    </lineage>
</organism>
<dbReference type="Proteomes" id="UP001311799">
    <property type="component" value="Unassembled WGS sequence"/>
</dbReference>
<protein>
    <submittedName>
        <fullName evidence="6">PHD domain protein</fullName>
    </submittedName>
</protein>
<feature type="compositionally biased region" description="Basic residues" evidence="4">
    <location>
        <begin position="206"/>
        <end position="224"/>
    </location>
</feature>
<sequence length="2207" mass="248615">MRFTDAKPVKSSRATSVSSSSLNEINNEGKNKGKNSRIKSMNESYEPSDKFELKEKDLMHSNNKIASSEATEGADERRVTRSMKRSMDTNAIIEGNLLSSNNIKSKAVFDKSCERDVKKAKHAEISDVCVGNNNTKNDNVSFREVSTDNDSNSKSLNLNAYESKVTFDSEIGIEQAPSTELNTNTDEKSILNVGNTEVANKNVIDKKKKSKKVMKKSKRNKKKQSNVNKKSGSSSMFNVVNENNDVNNGYNHEFDIDSITSVTMINEGPIGTPNSVSGSVGSGSVFGSGSGNSSRLAKLSWSKFDSYFRRIPMGTRKDIILKTIPINLIQRKFIVQELTNLEKTLFVDPPWGKITRNNNPYINKIRLSLPPIYLKGCNLDSIVDIVSRSILKSSRTGNSNSKPCIEINKPYFILFELQDYLYLVSLEPKNFDLVEDKNNQVSDNQVLSENLLENKHESSTTGYILSENKDSFSSDIKKEETDFNANSDDEFNVKWDILGIQELSYYQFRYIERYLHDVFYNYDHNHKKVFFTPAKINDKQDLLRIKVIGKMKESMKELDSIINKNLAYECRNNNTQEDSGNTSSCLFDNKIEFECILKDYINKANESDANCDNTITSSLNIGLDANSVALKKERELININNQNQLISGGSYYSFLGESSGGKSLSWGSYRSYDPIYWWIDFVLPTLLEEDLFSIIGGNTIRFDDIRRVYLRNNGLNDSYIEPPNCVYLGNLYWLDPCKPIKVVKQIDNLCDIQSNRNGGDLSSLVDDTNNADIDEIKNGNDKIDISNNQNVVKNKVETILIHPYMMNQFKENSDFNFVEANLERFLPIYNNIVDSISKIRINIQDKIIHENENRTRMSDIPFIWMNIVQRYQIVNSWNRLKYFILSGYRDLYPSYLKQIESSKTVTESVSNSKSSSISDSSADVNNANSNFENNKENGSSKPNNTHLILTNVCSICFNWETDTLKPFVECVRCGMVSHVGCYGVNIPLNELLDFYGWLCDRCEQEKKQLGTQYLVAFNPGSVTCLLCSHPGGAFKRTNVDGEWVHLVCAIWHLPLAVCEDWKNLSNWNLERLRRSWTNKKTLRKNRERLVLSYLGNSYIEKKEDDCESTTSSGGTIKNSYCINSNNSGGYGKIRNENEKKTKNVCLLEKMEDSFTSQKNCEGDSFSNNTLENEKVLKESEESGSLIARNERESEKESEEPYDKCIYCSNDNTLGLVSCCYKNCSKVYHPICGWLNGISVQIDEEPNQSKGEKLVEYIQGWRCTQDEALRMVSIKSYCRDHRDRPIILCEHVVDGVTSESDLNEEINLRNRRYINRDMFPDLFNSKYNQKSCRGSQIGGIIQRSRTRSISRSKSWDSGTRNNTKKNLSEICRRNHIYYNDSLTVDKYDKDICSICLKSDPSDYPPTLFSVNNEMKDENVTVESFKSGLISCRCCGLTVHWSCYGIPDGLMKFEDFFCQTCQIGIRPERVSCVLCPRMGGALVRAQSLSHSSIPGGGGATSSCSKNSNEVYCTENEKSKSDSEAFLKQKSAVGTHKLKDKPLFVHVICGLYTPGIYLLPGGEAYGVSNYIGMSSLVKLQTEAGNTAISGNTGNNVFNFSGHKNKGAFARRFSGVEGTVQQVPFRDIKNEEQFVFEYHFSGSTLGANSNNNGSSSMFNEQEILDVPPFYCCICKSCYGVNIACSYPGCLRTAHPSCLKLFGCCIETLAELSEDTHKYINNSNTEGISGFSAVRKGLDEAYGIGVDVSRTRRIAGLNFRNGDKSVNETNNSGSSVLYVPPNCQPPHLNINGNLVNTNINENYFLQRAYCPEHGKQMAALNPGGKLLLSTLSSLKIADNIMDNLVSCERIKRKLFASQLDLMNRESPVFSPNMINNVDALRTYFDCYLKGVLQDSVKIKCGTIHRFKDGYIKLNNTGKRLVVNEGNFSKNNTQTGLLNNIEHTQIVNRNSNSSIVTSQNLKRTRSSGEAVPVPSLEEAIKEARKQRELHKKELVASGVIIKKRPPPNRTPCIPFTRLDDEKLKECALNCLKVLGNSSNILNNFVEQNSVKSGYNVLTNTTTSDVSVSTDTQGTISIGDNTGILPTTSLNNVNQDGFIRTFCIKQHRHNCFRKKLAEFILNPPVVMDHKRKTLRSLTRHLKIYGVTAEELMASDVPLPPTKSKPLNIQVDVNNKVTDTNVQYDDNVNENIAIQDNNCCVNNSMVTEEAVLEKQ</sequence>
<feature type="domain" description="Zinc finger PHD-type" evidence="5">
    <location>
        <begin position="1390"/>
        <end position="1460"/>
    </location>
</feature>
<feature type="compositionally biased region" description="Low complexity" evidence="4">
    <location>
        <begin position="910"/>
        <end position="941"/>
    </location>
</feature>
<keyword evidence="3" id="KW-0862">Zinc</keyword>
<feature type="region of interest" description="Disordered" evidence="4">
    <location>
        <begin position="910"/>
        <end position="942"/>
    </location>
</feature>
<evidence type="ECO:0000313" key="6">
    <source>
        <dbReference type="EMBL" id="KAK6588720.1"/>
    </source>
</evidence>
<proteinExistence type="predicted"/>
<dbReference type="EMBL" id="JAWDEY010000031">
    <property type="protein sequence ID" value="KAK6588720.1"/>
    <property type="molecule type" value="Genomic_DNA"/>
</dbReference>
<evidence type="ECO:0000256" key="4">
    <source>
        <dbReference type="SAM" id="MobiDB-lite"/>
    </source>
</evidence>
<feature type="region of interest" description="Disordered" evidence="4">
    <location>
        <begin position="201"/>
        <end position="237"/>
    </location>
</feature>
<accession>A0AAV9XVC7</accession>
<evidence type="ECO:0000259" key="5">
    <source>
        <dbReference type="SMART" id="SM00249"/>
    </source>
</evidence>
<evidence type="ECO:0000256" key="3">
    <source>
        <dbReference type="ARBA" id="ARBA00022833"/>
    </source>
</evidence>
<dbReference type="CDD" id="cd15489">
    <property type="entry name" value="PHD_SF"/>
    <property type="match status" value="1"/>
</dbReference>
<feature type="region of interest" description="Disordered" evidence="4">
    <location>
        <begin position="62"/>
        <end position="82"/>
    </location>
</feature>
<feature type="domain" description="Zinc finger PHD-type" evidence="5">
    <location>
        <begin position="952"/>
        <end position="1003"/>
    </location>
</feature>
<feature type="region of interest" description="Disordered" evidence="4">
    <location>
        <begin position="1171"/>
        <end position="1194"/>
    </location>
</feature>
<dbReference type="SMART" id="SM00249">
    <property type="entry name" value="PHD"/>
    <property type="match status" value="3"/>
</dbReference>
<feature type="compositionally biased region" description="Low complexity" evidence="4">
    <location>
        <begin position="225"/>
        <end position="237"/>
    </location>
</feature>
<gene>
    <name evidence="6" type="ORF">RS030_3487</name>
</gene>
<feature type="compositionally biased region" description="Low complexity" evidence="4">
    <location>
        <begin position="11"/>
        <end position="28"/>
    </location>
</feature>
<evidence type="ECO:0000256" key="2">
    <source>
        <dbReference type="ARBA" id="ARBA00022771"/>
    </source>
</evidence>
<dbReference type="GO" id="GO:0008270">
    <property type="term" value="F:zinc ion binding"/>
    <property type="evidence" value="ECO:0007669"/>
    <property type="project" value="UniProtKB-KW"/>
</dbReference>
<dbReference type="InterPro" id="IPR001965">
    <property type="entry name" value="Znf_PHD"/>
</dbReference>
<keyword evidence="2" id="KW-0863">Zinc-finger</keyword>
<feature type="region of interest" description="Disordered" evidence="4">
    <location>
        <begin position="1"/>
        <end position="50"/>
    </location>
</feature>
<feature type="domain" description="Zinc finger PHD-type" evidence="5">
    <location>
        <begin position="1203"/>
        <end position="1281"/>
    </location>
</feature>
<dbReference type="PANTHER" id="PTHR42264">
    <property type="entry name" value="EPHRIN_REC_LIKE DOMAIN-CONTAINING PROTEIN"/>
    <property type="match status" value="1"/>
</dbReference>